<evidence type="ECO:0000313" key="1">
    <source>
        <dbReference type="EMBL" id="GAU18084.1"/>
    </source>
</evidence>
<evidence type="ECO:0000313" key="2">
    <source>
        <dbReference type="Proteomes" id="UP000242715"/>
    </source>
</evidence>
<accession>A0A2Z6LKW3</accession>
<dbReference type="Proteomes" id="UP000242715">
    <property type="component" value="Unassembled WGS sequence"/>
</dbReference>
<sequence>MMQLLDLFLILHVSCDRQLRRDFNFYARDEPKPTPVEFVIGPGVSNEVSREILNEMMVNNLMCNRVDKFRNPAEDALKEVIIVRSLDELMAQEQQRIGAKWIACVPLGVAQRDCEKIVMTSRLMDIDVVLER</sequence>
<gene>
    <name evidence="1" type="ORF">TSUD_51950</name>
</gene>
<dbReference type="OrthoDB" id="906840at2759"/>
<protein>
    <submittedName>
        <fullName evidence="1">Uncharacterized protein</fullName>
    </submittedName>
</protein>
<dbReference type="AlphaFoldDB" id="A0A2Z6LKW3"/>
<organism evidence="1 2">
    <name type="scientific">Trifolium subterraneum</name>
    <name type="common">Subterranean clover</name>
    <dbReference type="NCBI Taxonomy" id="3900"/>
    <lineage>
        <taxon>Eukaryota</taxon>
        <taxon>Viridiplantae</taxon>
        <taxon>Streptophyta</taxon>
        <taxon>Embryophyta</taxon>
        <taxon>Tracheophyta</taxon>
        <taxon>Spermatophyta</taxon>
        <taxon>Magnoliopsida</taxon>
        <taxon>eudicotyledons</taxon>
        <taxon>Gunneridae</taxon>
        <taxon>Pentapetalae</taxon>
        <taxon>rosids</taxon>
        <taxon>fabids</taxon>
        <taxon>Fabales</taxon>
        <taxon>Fabaceae</taxon>
        <taxon>Papilionoideae</taxon>
        <taxon>50 kb inversion clade</taxon>
        <taxon>NPAAA clade</taxon>
        <taxon>Hologalegina</taxon>
        <taxon>IRL clade</taxon>
        <taxon>Trifolieae</taxon>
        <taxon>Trifolium</taxon>
    </lineage>
</organism>
<proteinExistence type="predicted"/>
<dbReference type="EMBL" id="DF973178">
    <property type="protein sequence ID" value="GAU18084.1"/>
    <property type="molecule type" value="Genomic_DNA"/>
</dbReference>
<keyword evidence="2" id="KW-1185">Reference proteome</keyword>
<reference evidence="2" key="1">
    <citation type="journal article" date="2017" name="Front. Plant Sci.">
        <title>Climate Clever Clovers: New Paradigm to Reduce the Environmental Footprint of Ruminants by Breeding Low Methanogenic Forages Utilizing Haplotype Variation.</title>
        <authorList>
            <person name="Kaur P."/>
            <person name="Appels R."/>
            <person name="Bayer P.E."/>
            <person name="Keeble-Gagnere G."/>
            <person name="Wang J."/>
            <person name="Hirakawa H."/>
            <person name="Shirasawa K."/>
            <person name="Vercoe P."/>
            <person name="Stefanova K."/>
            <person name="Durmic Z."/>
            <person name="Nichols P."/>
            <person name="Revell C."/>
            <person name="Isobe S.N."/>
            <person name="Edwards D."/>
            <person name="Erskine W."/>
        </authorList>
    </citation>
    <scope>NUCLEOTIDE SEQUENCE [LARGE SCALE GENOMIC DNA]</scope>
    <source>
        <strain evidence="2">cv. Daliak</strain>
    </source>
</reference>
<name>A0A2Z6LKW3_TRISU</name>